<dbReference type="InterPro" id="IPR054028">
    <property type="entry name" value="TarS/TarP_linker"/>
</dbReference>
<evidence type="ECO:0000259" key="1">
    <source>
        <dbReference type="Pfam" id="PF22181"/>
    </source>
</evidence>
<organism evidence="2 3">
    <name type="scientific">Crystallibacter crystallopoietes</name>
    <dbReference type="NCBI Taxonomy" id="37928"/>
    <lineage>
        <taxon>Bacteria</taxon>
        <taxon>Bacillati</taxon>
        <taxon>Actinomycetota</taxon>
        <taxon>Actinomycetes</taxon>
        <taxon>Micrococcales</taxon>
        <taxon>Micrococcaceae</taxon>
        <taxon>Crystallibacter</taxon>
    </lineage>
</organism>
<sequence length="206" mass="23092">MLDLYRRKCLRFYAPDRFRKINRRQARRWMSEHAKFAQRYISPALEEQLSFPHRQRAALVRADDLYGLRRLAAAEPLVQAKARAVSVSGESGRMSMEVVLEPAGELDRLELVVRGRGSNNCSTQRFDPLLAEPGKYTAILDGASLAGFGPVIVDFYARATKDGFTGSEHRVAVDKSLPLTSPTGDFRTYATVNGKLSVDMRTKQPS</sequence>
<feature type="domain" description="TarS/TarP linker" evidence="1">
    <location>
        <begin position="3"/>
        <end position="72"/>
    </location>
</feature>
<name>A0A1H1G7N4_9MICC</name>
<dbReference type="Proteomes" id="UP000181917">
    <property type="component" value="Unassembled WGS sequence"/>
</dbReference>
<protein>
    <recommendedName>
        <fullName evidence="1">TarS/TarP linker domain-containing protein</fullName>
    </recommendedName>
</protein>
<accession>A0A1H1G7N4</accession>
<dbReference type="EMBL" id="FNKH01000002">
    <property type="protein sequence ID" value="SDR09210.1"/>
    <property type="molecule type" value="Genomic_DNA"/>
</dbReference>
<evidence type="ECO:0000313" key="2">
    <source>
        <dbReference type="EMBL" id="SDR09210.1"/>
    </source>
</evidence>
<gene>
    <name evidence="2" type="ORF">SAMN04489742_3900</name>
</gene>
<dbReference type="AlphaFoldDB" id="A0A1H1G7N4"/>
<reference evidence="2 3" key="1">
    <citation type="submission" date="2016-10" db="EMBL/GenBank/DDBJ databases">
        <authorList>
            <person name="de Groot N.N."/>
        </authorList>
    </citation>
    <scope>NUCLEOTIDE SEQUENCE [LARGE SCALE GENOMIC DNA]</scope>
    <source>
        <strain evidence="2 3">DSM 20117</strain>
    </source>
</reference>
<dbReference type="STRING" id="37928.SAMN04489742_3900"/>
<dbReference type="Pfam" id="PF22181">
    <property type="entry name" value="TarS_linker"/>
    <property type="match status" value="1"/>
</dbReference>
<keyword evidence="3" id="KW-1185">Reference proteome</keyword>
<evidence type="ECO:0000313" key="3">
    <source>
        <dbReference type="Proteomes" id="UP000181917"/>
    </source>
</evidence>
<proteinExistence type="predicted"/>